<evidence type="ECO:0000256" key="1">
    <source>
        <dbReference type="ARBA" id="ARBA00004613"/>
    </source>
</evidence>
<name>A0A2C9K8C1_BIOGL</name>
<evidence type="ECO:0000256" key="5">
    <source>
        <dbReference type="ARBA" id="ARBA00022737"/>
    </source>
</evidence>
<evidence type="ECO:0000256" key="3">
    <source>
        <dbReference type="ARBA" id="ARBA00022536"/>
    </source>
</evidence>
<dbReference type="GO" id="GO:0005576">
    <property type="term" value="C:extracellular region"/>
    <property type="evidence" value="ECO:0007669"/>
    <property type="project" value="UniProtKB-SubCell"/>
</dbReference>
<evidence type="ECO:0000256" key="4">
    <source>
        <dbReference type="ARBA" id="ARBA00022729"/>
    </source>
</evidence>
<dbReference type="VEuPathDB" id="VectorBase:BGLAX_027808"/>
<feature type="disulfide bond" evidence="9">
    <location>
        <begin position="37"/>
        <end position="54"/>
    </location>
</feature>
<dbReference type="VEuPathDB" id="VectorBase:BGLB016458"/>
<dbReference type="InterPro" id="IPR026823">
    <property type="entry name" value="cEGF"/>
</dbReference>
<dbReference type="Pfam" id="PF07645">
    <property type="entry name" value="EGF_CA"/>
    <property type="match status" value="1"/>
</dbReference>
<dbReference type="InterPro" id="IPR000152">
    <property type="entry name" value="EGF-type_Asp/Asn_hydroxyl_site"/>
</dbReference>
<evidence type="ECO:0000256" key="7">
    <source>
        <dbReference type="ARBA" id="ARBA00023157"/>
    </source>
</evidence>
<organism evidence="12 13">
    <name type="scientific">Biomphalaria glabrata</name>
    <name type="common">Bloodfluke planorb</name>
    <name type="synonym">Freshwater snail</name>
    <dbReference type="NCBI Taxonomy" id="6526"/>
    <lineage>
        <taxon>Eukaryota</taxon>
        <taxon>Metazoa</taxon>
        <taxon>Spiralia</taxon>
        <taxon>Lophotrochozoa</taxon>
        <taxon>Mollusca</taxon>
        <taxon>Gastropoda</taxon>
        <taxon>Heterobranchia</taxon>
        <taxon>Euthyneura</taxon>
        <taxon>Panpulmonata</taxon>
        <taxon>Hygrophila</taxon>
        <taxon>Lymnaeoidea</taxon>
        <taxon>Planorbidae</taxon>
        <taxon>Biomphalaria</taxon>
    </lineage>
</organism>
<keyword evidence="2" id="KW-0964">Secreted</keyword>
<evidence type="ECO:0000256" key="10">
    <source>
        <dbReference type="SAM" id="SignalP"/>
    </source>
</evidence>
<evidence type="ECO:0000313" key="12">
    <source>
        <dbReference type="EnsemblMetazoa" id="BGLB016458-PA"/>
    </source>
</evidence>
<dbReference type="GO" id="GO:0005509">
    <property type="term" value="F:calcium ion binding"/>
    <property type="evidence" value="ECO:0007669"/>
    <property type="project" value="InterPro"/>
</dbReference>
<dbReference type="FunFam" id="2.10.25.10:FF:000038">
    <property type="entry name" value="Fibrillin 2"/>
    <property type="match status" value="2"/>
</dbReference>
<dbReference type="PANTHER" id="PTHR24039">
    <property type="entry name" value="FIBRILLIN-RELATED"/>
    <property type="match status" value="1"/>
</dbReference>
<feature type="domain" description="EGF-like" evidence="11">
    <location>
        <begin position="25"/>
        <end position="66"/>
    </location>
</feature>
<keyword evidence="6" id="KW-0106">Calcium</keyword>
<dbReference type="SMART" id="SM00181">
    <property type="entry name" value="EGF"/>
    <property type="match status" value="5"/>
</dbReference>
<dbReference type="SUPFAM" id="SSF57196">
    <property type="entry name" value="EGF/Laminin"/>
    <property type="match status" value="2"/>
</dbReference>
<evidence type="ECO:0000313" key="13">
    <source>
        <dbReference type="Proteomes" id="UP000076420"/>
    </source>
</evidence>
<dbReference type="KEGG" id="bgt:106052741"/>
<reference evidence="12" key="1">
    <citation type="submission" date="2020-05" db="UniProtKB">
        <authorList>
            <consortium name="EnsemblMetazoa"/>
        </authorList>
    </citation>
    <scope>IDENTIFICATION</scope>
    <source>
        <strain evidence="12">BB02</strain>
    </source>
</reference>
<keyword evidence="4 10" id="KW-0732">Signal</keyword>
<dbReference type="InterPro" id="IPR024731">
    <property type="entry name" value="NELL2-like_EGF"/>
</dbReference>
<feature type="domain" description="EGF-like" evidence="11">
    <location>
        <begin position="114"/>
        <end position="154"/>
    </location>
</feature>
<dbReference type="PROSITE" id="PS01186">
    <property type="entry name" value="EGF_2"/>
    <property type="match status" value="1"/>
</dbReference>
<dbReference type="SMART" id="SM00179">
    <property type="entry name" value="EGF_CA"/>
    <property type="match status" value="3"/>
</dbReference>
<dbReference type="Proteomes" id="UP000076420">
    <property type="component" value="Unassembled WGS sequence"/>
</dbReference>
<accession>A0A2C9K8C1</accession>
<feature type="chain" id="PRO_5012790539" description="EGF-like domain-containing protein" evidence="10">
    <location>
        <begin position="18"/>
        <end position="322"/>
    </location>
</feature>
<keyword evidence="5" id="KW-0677">Repeat</keyword>
<keyword evidence="8" id="KW-0325">Glycoprotein</keyword>
<dbReference type="EnsemblMetazoa" id="BGLB016458-RA">
    <property type="protein sequence ID" value="BGLB016458-PA"/>
    <property type="gene ID" value="BGLB016458"/>
</dbReference>
<evidence type="ECO:0000256" key="8">
    <source>
        <dbReference type="ARBA" id="ARBA00023180"/>
    </source>
</evidence>
<dbReference type="PROSITE" id="PS01187">
    <property type="entry name" value="EGF_CA"/>
    <property type="match status" value="1"/>
</dbReference>
<dbReference type="PROSITE" id="PS00010">
    <property type="entry name" value="ASX_HYDROXYL"/>
    <property type="match status" value="2"/>
</dbReference>
<feature type="domain" description="EGF-like" evidence="11">
    <location>
        <begin position="191"/>
        <end position="233"/>
    </location>
</feature>
<feature type="signal peptide" evidence="10">
    <location>
        <begin position="1"/>
        <end position="17"/>
    </location>
</feature>
<dbReference type="InterPro" id="IPR001881">
    <property type="entry name" value="EGF-like_Ca-bd_dom"/>
</dbReference>
<proteinExistence type="predicted"/>
<dbReference type="Pfam" id="PF12662">
    <property type="entry name" value="cEGF"/>
    <property type="match status" value="1"/>
</dbReference>
<dbReference type="InterPro" id="IPR018097">
    <property type="entry name" value="EGF_Ca-bd_CS"/>
</dbReference>
<dbReference type="InterPro" id="IPR049883">
    <property type="entry name" value="NOTCH1_EGF-like"/>
</dbReference>
<dbReference type="STRING" id="6526.A0A2C9K8C1"/>
<keyword evidence="3 9" id="KW-0245">EGF-like domain</keyword>
<comment type="subcellular location">
    <subcellularLocation>
        <location evidence="1">Secreted</location>
    </subcellularLocation>
</comment>
<dbReference type="CDD" id="cd00054">
    <property type="entry name" value="EGF_CA"/>
    <property type="match status" value="1"/>
</dbReference>
<dbReference type="Pfam" id="PF12947">
    <property type="entry name" value="EGF_3"/>
    <property type="match status" value="1"/>
</dbReference>
<evidence type="ECO:0000256" key="9">
    <source>
        <dbReference type="PROSITE-ProRule" id="PRU00076"/>
    </source>
</evidence>
<comment type="caution">
    <text evidence="9">Lacks conserved residue(s) required for the propagation of feature annotation.</text>
</comment>
<dbReference type="Gene3D" id="2.10.25.10">
    <property type="entry name" value="Laminin"/>
    <property type="match status" value="5"/>
</dbReference>
<gene>
    <name evidence="12" type="primary">106052741</name>
</gene>
<dbReference type="InterPro" id="IPR000742">
    <property type="entry name" value="EGF"/>
</dbReference>
<dbReference type="PANTHER" id="PTHR24039:SF28">
    <property type="entry name" value="EGF-LIKE DOMAIN-CONTAINING PROTEIN"/>
    <property type="match status" value="1"/>
</dbReference>
<dbReference type="AlphaFoldDB" id="A0A2C9K8C1"/>
<keyword evidence="7 9" id="KW-1015">Disulfide bond</keyword>
<evidence type="ECO:0000256" key="2">
    <source>
        <dbReference type="ARBA" id="ARBA00022525"/>
    </source>
</evidence>
<protein>
    <recommendedName>
        <fullName evidence="11">EGF-like domain-containing protein</fullName>
    </recommendedName>
</protein>
<dbReference type="PROSITE" id="PS50026">
    <property type="entry name" value="EGF_3"/>
    <property type="match status" value="3"/>
</dbReference>
<evidence type="ECO:0000259" key="11">
    <source>
        <dbReference type="PROSITE" id="PS50026"/>
    </source>
</evidence>
<sequence>MILTAIIVAGLVTLSQQAAISTGYRDGNCSASAYLYCDPNANCVDAPETQQYTCQCQANATGDGFKTEVGGRGCKYSFKTCANINDCPQYANCTSEHKCVCNKGFQGDGFTCTDINECPSPLCDPNALCSNSPGSFKCICDANRHYVGDGFTCSFKCGSNNDCDAPRAICNDVNACVCIKGYQGDGRQCTDINECANKTLNNCNANANCINTVGSFKCECKNGYVGNGVSNCTALPKNCKEISNFVNGNKYRIDPDFTGPANAFTVICDKVNGNVVTKVPATGPFPMNTPDTAGNLTILYEPQPSDIKPLLELSVFCYQDIS</sequence>
<evidence type="ECO:0000256" key="6">
    <source>
        <dbReference type="ARBA" id="ARBA00022837"/>
    </source>
</evidence>